<evidence type="ECO:0000256" key="8">
    <source>
        <dbReference type="ARBA" id="ARBA00023136"/>
    </source>
</evidence>
<feature type="transmembrane region" description="Helical" evidence="9">
    <location>
        <begin position="6"/>
        <end position="24"/>
    </location>
</feature>
<feature type="transmembrane region" description="Helical" evidence="9">
    <location>
        <begin position="177"/>
        <end position="199"/>
    </location>
</feature>
<evidence type="ECO:0000256" key="6">
    <source>
        <dbReference type="ARBA" id="ARBA00022989"/>
    </source>
</evidence>
<dbReference type="GO" id="GO:0008556">
    <property type="term" value="F:P-type potassium transmembrane transporter activity"/>
    <property type="evidence" value="ECO:0007669"/>
    <property type="project" value="InterPro"/>
</dbReference>
<dbReference type="Pfam" id="PF03814">
    <property type="entry name" value="KdpA"/>
    <property type="match status" value="1"/>
</dbReference>
<accession>E3GWW4</accession>
<evidence type="ECO:0000256" key="7">
    <source>
        <dbReference type="ARBA" id="ARBA00023065"/>
    </source>
</evidence>
<feature type="transmembrane region" description="Helical" evidence="9">
    <location>
        <begin position="365"/>
        <end position="398"/>
    </location>
</feature>
<dbReference type="Proteomes" id="UP000002315">
    <property type="component" value="Chromosome"/>
</dbReference>
<evidence type="ECO:0000256" key="5">
    <source>
        <dbReference type="ARBA" id="ARBA00022958"/>
    </source>
</evidence>
<dbReference type="PANTHER" id="PTHR30607">
    <property type="entry name" value="POTASSIUM-TRANSPORTING ATPASE A CHAIN"/>
    <property type="match status" value="1"/>
</dbReference>
<keyword evidence="1 9" id="KW-0813">Transport</keyword>
<feature type="transmembrane region" description="Helical" evidence="9">
    <location>
        <begin position="134"/>
        <end position="156"/>
    </location>
</feature>
<evidence type="ECO:0000256" key="4">
    <source>
        <dbReference type="ARBA" id="ARBA00022692"/>
    </source>
</evidence>
<dbReference type="AlphaFoldDB" id="E3GWW4"/>
<keyword evidence="4 9" id="KW-0812">Transmembrane</keyword>
<keyword evidence="7 9" id="KW-0406">Ion transport</keyword>
<dbReference type="InterPro" id="IPR004623">
    <property type="entry name" value="KdpA"/>
</dbReference>
<comment type="similarity">
    <text evidence="9">Belongs to the KdpA family.</text>
</comment>
<dbReference type="GO" id="GO:0030955">
    <property type="term" value="F:potassium ion binding"/>
    <property type="evidence" value="ECO:0007669"/>
    <property type="project" value="UniProtKB-UniRule"/>
</dbReference>
<feature type="transmembrane region" description="Helical" evidence="9">
    <location>
        <begin position="419"/>
        <end position="438"/>
    </location>
</feature>
<feature type="transmembrane region" description="Helical" evidence="9">
    <location>
        <begin position="528"/>
        <end position="549"/>
    </location>
</feature>
<feature type="transmembrane region" description="Helical" evidence="9">
    <location>
        <begin position="481"/>
        <end position="507"/>
    </location>
</feature>
<feature type="transmembrane region" description="Helical" evidence="9">
    <location>
        <begin position="260"/>
        <end position="278"/>
    </location>
</feature>
<reference evidence="10 11" key="1">
    <citation type="journal article" date="2010" name="Stand. Genomic Sci.">
        <title>Complete genome sequence of Methanothermus fervidus type strain (V24S).</title>
        <authorList>
            <person name="Anderson I."/>
            <person name="Djao O.D."/>
            <person name="Misra M."/>
            <person name="Chertkov O."/>
            <person name="Nolan M."/>
            <person name="Lucas S."/>
            <person name="Lapidus A."/>
            <person name="Del Rio T.G."/>
            <person name="Tice H."/>
            <person name="Cheng J.F."/>
            <person name="Tapia R."/>
            <person name="Han C."/>
            <person name="Goodwin L."/>
            <person name="Pitluck S."/>
            <person name="Liolios K."/>
            <person name="Ivanova N."/>
            <person name="Mavromatis K."/>
            <person name="Mikhailova N."/>
            <person name="Pati A."/>
            <person name="Brambilla E."/>
            <person name="Chen A."/>
            <person name="Palaniappan K."/>
            <person name="Land M."/>
            <person name="Hauser L."/>
            <person name="Chang Y.J."/>
            <person name="Jeffries C.D."/>
            <person name="Sikorski J."/>
            <person name="Spring S."/>
            <person name="Rohde M."/>
            <person name="Eichinger K."/>
            <person name="Huber H."/>
            <person name="Wirth R."/>
            <person name="Goker M."/>
            <person name="Detter J.C."/>
            <person name="Woyke T."/>
            <person name="Bristow J."/>
            <person name="Eisen J.A."/>
            <person name="Markowitz V."/>
            <person name="Hugenholtz P."/>
            <person name="Klenk H.P."/>
            <person name="Kyrpides N.C."/>
        </authorList>
    </citation>
    <scope>NUCLEOTIDE SEQUENCE [LARGE SCALE GENOMIC DNA]</scope>
    <source>
        <strain evidence="11">ATCC 43054 / DSM 2088 / JCM 10308 / V24 S</strain>
    </source>
</reference>
<evidence type="ECO:0000313" key="10">
    <source>
        <dbReference type="EMBL" id="ADP76853.1"/>
    </source>
</evidence>
<keyword evidence="3 9" id="KW-0633">Potassium transport</keyword>
<comment type="function">
    <text evidence="9">Part of the high-affinity ATP-driven potassium transport (or Kdp) system, which catalyzes the hydrolysis of ATP coupled with the electrogenic transport of potassium into the cytoplasm. This subunit binds the extracellular potassium ions and delivers the ions to the membrane domain of KdpB through an intramembrane tunnel.</text>
</comment>
<dbReference type="KEGG" id="mfv:Mfer_0049"/>
<dbReference type="OrthoDB" id="56688at2157"/>
<evidence type="ECO:0000256" key="2">
    <source>
        <dbReference type="ARBA" id="ARBA00022475"/>
    </source>
</evidence>
<dbReference type="NCBIfam" id="TIGR00680">
    <property type="entry name" value="kdpA"/>
    <property type="match status" value="1"/>
</dbReference>
<dbReference type="GO" id="GO:0005886">
    <property type="term" value="C:plasma membrane"/>
    <property type="evidence" value="ECO:0007669"/>
    <property type="project" value="UniProtKB-SubCell"/>
</dbReference>
<name>E3GWW4_METFV</name>
<evidence type="ECO:0000256" key="9">
    <source>
        <dbReference type="HAMAP-Rule" id="MF_00275"/>
    </source>
</evidence>
<comment type="subunit">
    <text evidence="9">The system is composed of three essential subunits: KdpA, KdpB and KdpC.</text>
</comment>
<dbReference type="STRING" id="523846.Mfer_0049"/>
<sequence length="567" mass="62103">MNADNITYIIAFYILLTFLAWPLGKYMARVFTGKKTFITPIVRPIENFIYKICNIDEKREMNWKEYAIAFTIFNTVMLTALFLLQEIQAFLPLNPQGFPPVRWDTALNTAISFMTNTNWQAYAGENTMSYLTQMIGLTVHNFLSAAAGMAPLLAFIRGFIRSNTDKIGNFWVDVTRMTLYVLLPLCIIFALFLISQGVIQTFSPYITAKTFEGGKQIIALGPVASQEAIKILGTNGGGFFGTNSAHPFENPNIYTNFAETLLFSLIPAAQIFMFGYLIRNSRQGIAIYVAVMVIISMALALALWSEYKLNPLLEKIGVTGENLEGKEVRFGVTPSVLFGIQTTGIECGAVNHMHDSDMPLTGMMYMFLMGVSNIFGGCGVGLVLMLYYIILTMFIVGLMIGRTPEFLRKKLGIFEMKMAVIGIVGINVSMLTLAAIAATTPYGLSSLGNPSAHGLSEILYAYFSAHANNGSAFAGLNVNTLFYNITTGIGMLVARYLSLIPGIAIGSALAKKGKIPATAVSFPTTNPVFVIMLISVIIIVGALTFFPILTLGPGLEHLFLQEGKVFM</sequence>
<feature type="transmembrane region" description="Helical" evidence="9">
    <location>
        <begin position="66"/>
        <end position="84"/>
    </location>
</feature>
<evidence type="ECO:0000256" key="3">
    <source>
        <dbReference type="ARBA" id="ARBA00022538"/>
    </source>
</evidence>
<dbReference type="PIRSF" id="PIRSF001294">
    <property type="entry name" value="K_ATPaseA"/>
    <property type="match status" value="1"/>
</dbReference>
<dbReference type="GO" id="GO:0016787">
    <property type="term" value="F:hydrolase activity"/>
    <property type="evidence" value="ECO:0007669"/>
    <property type="project" value="UniProtKB-KW"/>
</dbReference>
<organism evidence="10 11">
    <name type="scientific">Methanothermus fervidus (strain ATCC 43054 / DSM 2088 / JCM 10308 / V24 S)</name>
    <dbReference type="NCBI Taxonomy" id="523846"/>
    <lineage>
        <taxon>Archaea</taxon>
        <taxon>Methanobacteriati</taxon>
        <taxon>Methanobacteriota</taxon>
        <taxon>Methanomada group</taxon>
        <taxon>Methanobacteria</taxon>
        <taxon>Methanobacteriales</taxon>
        <taxon>Methanothermaceae</taxon>
        <taxon>Methanothermus</taxon>
    </lineage>
</organism>
<proteinExistence type="inferred from homology"/>
<keyword evidence="2 9" id="KW-1003">Cell membrane</keyword>
<dbReference type="HAMAP" id="MF_00275">
    <property type="entry name" value="KdpA"/>
    <property type="match status" value="1"/>
</dbReference>
<protein>
    <recommendedName>
        <fullName evidence="9">Potassium-transporting ATPase potassium-binding subunit</fullName>
    </recommendedName>
    <alternativeName>
        <fullName evidence="9">ATP phosphohydrolase [potassium-transporting] A chain</fullName>
    </alternativeName>
    <alternativeName>
        <fullName evidence="9">Potassium-binding and translocating subunit A</fullName>
    </alternativeName>
    <alternativeName>
        <fullName evidence="9">Potassium-translocating ATPase A chain</fullName>
    </alternativeName>
</protein>
<gene>
    <name evidence="9" type="primary">kdpA</name>
    <name evidence="10" type="ordered locus">Mfer_0049</name>
</gene>
<dbReference type="HOGENOM" id="CLU_018614_3_0_2"/>
<keyword evidence="10" id="KW-0378">Hydrolase</keyword>
<keyword evidence="11" id="KW-1185">Reference proteome</keyword>
<keyword evidence="6 9" id="KW-1133">Transmembrane helix</keyword>
<keyword evidence="8 9" id="KW-0472">Membrane</keyword>
<comment type="subcellular location">
    <subcellularLocation>
        <location evidence="9">Cell membrane</location>
        <topology evidence="9">Multi-pass membrane protein</topology>
    </subcellularLocation>
</comment>
<evidence type="ECO:0000313" key="11">
    <source>
        <dbReference type="Proteomes" id="UP000002315"/>
    </source>
</evidence>
<keyword evidence="5 9" id="KW-0630">Potassium</keyword>
<evidence type="ECO:0000256" key="1">
    <source>
        <dbReference type="ARBA" id="ARBA00022448"/>
    </source>
</evidence>
<dbReference type="PANTHER" id="PTHR30607:SF2">
    <property type="entry name" value="POTASSIUM-TRANSPORTING ATPASE POTASSIUM-BINDING SUBUNIT"/>
    <property type="match status" value="1"/>
</dbReference>
<feature type="transmembrane region" description="Helical" evidence="9">
    <location>
        <begin position="285"/>
        <end position="304"/>
    </location>
</feature>
<dbReference type="EMBL" id="CP002278">
    <property type="protein sequence ID" value="ADP76853.1"/>
    <property type="molecule type" value="Genomic_DNA"/>
</dbReference>